<dbReference type="AlphaFoldDB" id="A0A6G7PWY5"/>
<dbReference type="GO" id="GO:0008643">
    <property type="term" value="P:carbohydrate transport"/>
    <property type="evidence" value="ECO:0007669"/>
    <property type="project" value="InterPro"/>
</dbReference>
<evidence type="ECO:0000256" key="1">
    <source>
        <dbReference type="ARBA" id="ARBA00008769"/>
    </source>
</evidence>
<dbReference type="GO" id="GO:0016020">
    <property type="term" value="C:membrane"/>
    <property type="evidence" value="ECO:0007669"/>
    <property type="project" value="InterPro"/>
</dbReference>
<dbReference type="RefSeq" id="WP_166032423.1">
    <property type="nucleotide sequence ID" value="NZ_CP048877.1"/>
</dbReference>
<evidence type="ECO:0000313" key="4">
    <source>
        <dbReference type="Proteomes" id="UP000502179"/>
    </source>
</evidence>
<keyword evidence="4" id="KW-1185">Reference proteome</keyword>
<dbReference type="GO" id="GO:0015288">
    <property type="term" value="F:porin activity"/>
    <property type="evidence" value="ECO:0007669"/>
    <property type="project" value="InterPro"/>
</dbReference>
<dbReference type="PANTHER" id="PTHR37944:SF1">
    <property type="entry name" value="PORIN B"/>
    <property type="match status" value="1"/>
</dbReference>
<proteinExistence type="inferred from homology"/>
<comment type="similarity">
    <text evidence="1 2">Belongs to the OprB family.</text>
</comment>
<protein>
    <submittedName>
        <fullName evidence="3">Uncharacterized protein</fullName>
    </submittedName>
</protein>
<dbReference type="InterPro" id="IPR007049">
    <property type="entry name" value="Carb-sel_porin_OprB"/>
</dbReference>
<dbReference type="InterPro" id="IPR052932">
    <property type="entry name" value="OprB_Porin"/>
</dbReference>
<dbReference type="EMBL" id="CP048877">
    <property type="protein sequence ID" value="QIJ72205.1"/>
    <property type="molecule type" value="Genomic_DNA"/>
</dbReference>
<gene>
    <name evidence="3" type="ORF">G4V39_07945</name>
</gene>
<dbReference type="Proteomes" id="UP000502179">
    <property type="component" value="Chromosome"/>
</dbReference>
<dbReference type="Pfam" id="PF04966">
    <property type="entry name" value="OprB"/>
    <property type="match status" value="1"/>
</dbReference>
<dbReference type="Gene3D" id="2.40.160.180">
    <property type="entry name" value="Carbohydrate-selective porin OprB"/>
    <property type="match status" value="1"/>
</dbReference>
<name>A0A6G7PWY5_9BACT</name>
<evidence type="ECO:0000313" key="3">
    <source>
        <dbReference type="EMBL" id="QIJ72205.1"/>
    </source>
</evidence>
<accession>A0A6G7PWY5</accession>
<dbReference type="PANTHER" id="PTHR37944">
    <property type="entry name" value="PORIN B"/>
    <property type="match status" value="1"/>
</dbReference>
<evidence type="ECO:0000256" key="2">
    <source>
        <dbReference type="RuleBase" id="RU363072"/>
    </source>
</evidence>
<organism evidence="3 4">
    <name type="scientific">Thermosulfuriphilus ammonigenes</name>
    <dbReference type="NCBI Taxonomy" id="1936021"/>
    <lineage>
        <taxon>Bacteria</taxon>
        <taxon>Pseudomonadati</taxon>
        <taxon>Thermodesulfobacteriota</taxon>
        <taxon>Thermodesulfobacteria</taxon>
        <taxon>Thermodesulfobacteriales</taxon>
        <taxon>Thermodesulfobacteriaceae</taxon>
        <taxon>Thermosulfuriphilus</taxon>
    </lineage>
</organism>
<dbReference type="KEGG" id="tav:G4V39_07945"/>
<sequence length="486" mass="54821">MFLLKRLGVLGLVVLFLAISVPVAADEIDELRQMLREVIKQNQELTKRVKVLEERLSRYEKAEELPAPTTSPSEELPWHERVEMGLSVTTVVQGVTGVDTTVENLHAHGGREPAGTREALTDESKGYAAATVDLDFLASLSQSSRAYLLLEMGSGHNPEDEIPSFAGIIDEAISMVPVETHDGEVRISEAWYEQEIPLGAGKLRFRFGKVDLTTDFDTNEYANDETAQFISGTFVNNIAVEWPAYGLGMMAWYETDRLSLGLGYGDADGGWDSIFDYPFLIAEIGLNINPFGRPGHYRFSVWYNGEKHLRWSQLRAYYAYNVNPQNTDDAWGVALSFDQEILDSLGVFLRYGLRDSDHLVGYAGYDENGAFDIESVDFSYGFHHALSLGFQASGKLWGRPDDALGFGWGFVWLNKNYRDFWKKKGAFASRDGRALETETEYHLEIYYRCQVNESLALTPDFQWTINPAGLYDDGFWVLSLRGTWDF</sequence>
<dbReference type="InterPro" id="IPR038673">
    <property type="entry name" value="OprB_sf"/>
</dbReference>
<reference evidence="3 4" key="1">
    <citation type="submission" date="2020-02" db="EMBL/GenBank/DDBJ databases">
        <title>Genome analysis of Thermosulfuriphilus ammonigenes ST65T, an anaerobic thermophilic chemolithoautotrophic bacterium isolated from a deep-sea hydrothermal vent.</title>
        <authorList>
            <person name="Slobodkina G."/>
            <person name="Allioux M."/>
            <person name="Merkel A."/>
            <person name="Alain K."/>
            <person name="Jebbar M."/>
            <person name="Slobodkin A."/>
        </authorList>
    </citation>
    <scope>NUCLEOTIDE SEQUENCE [LARGE SCALE GENOMIC DNA]</scope>
    <source>
        <strain evidence="3 4">ST65</strain>
    </source>
</reference>